<evidence type="ECO:0000313" key="7">
    <source>
        <dbReference type="EMBL" id="NIH54060.1"/>
    </source>
</evidence>
<dbReference type="InterPro" id="IPR015424">
    <property type="entry name" value="PyrdxlP-dep_Trfase"/>
</dbReference>
<dbReference type="SUPFAM" id="SSF53383">
    <property type="entry name" value="PLP-dependent transferases"/>
    <property type="match status" value="1"/>
</dbReference>
<keyword evidence="3" id="KW-0663">Pyridoxal phosphate</keyword>
<feature type="domain" description="Aminotransferase class I/classII large" evidence="6">
    <location>
        <begin position="39"/>
        <end position="388"/>
    </location>
</feature>
<dbReference type="InterPro" id="IPR015421">
    <property type="entry name" value="PyrdxlP-dep_Trfase_major"/>
</dbReference>
<sequence>MTSSVAGHTIRTAFEQRMPSVQQLRERGTVKWNTYPEDVLPLWVAEMDLPTAPPILDALEAAIRRENFGYPLADHPRLQAATAEWHRRRYGAAINPDFVHDVPGVLTGLRIAIDSFTEAGTAVILPIPSYPPFLDVIRQSGREVIEIPMLNPTSSPAYDFDAIERAFASGAGSIILCNPHNPLGRAFTLPELTRLSQIVAQYGGRVLSDEIHAPLVYGSAHVPYATISDEAATHTVTITAASKAWNIAGLKCAQVILSSSADQDVWAGIHHLIPQGATTLGMEATIAAYSEGGPWLDETLNYLRGNRDRVVAWANDVVPEARMVAPEATYLGWIDFAEADLPGDPYDFFLGEAKVALNPGRHFGSASAASTRINFGTTAPVLERALEAMTGAIQRNARG</sequence>
<dbReference type="Gene3D" id="3.40.640.10">
    <property type="entry name" value="Type I PLP-dependent aspartate aminotransferase-like (Major domain)"/>
    <property type="match status" value="1"/>
</dbReference>
<evidence type="ECO:0000259" key="6">
    <source>
        <dbReference type="Pfam" id="PF00155"/>
    </source>
</evidence>
<evidence type="ECO:0000313" key="8">
    <source>
        <dbReference type="EMBL" id="NIH55262.1"/>
    </source>
</evidence>
<dbReference type="RefSeq" id="WP_208402643.1">
    <property type="nucleotide sequence ID" value="NZ_JAAMOX010000002.1"/>
</dbReference>
<comment type="similarity">
    <text evidence="5">Belongs to the class-II pyridoxal-phosphate-dependent aminotransferase family. MalY/PatB cystathionine beta-lyase subfamily.</text>
</comment>
<comment type="cofactor">
    <cofactor evidence="1">
        <name>pyridoxal 5'-phosphate</name>
        <dbReference type="ChEBI" id="CHEBI:597326"/>
    </cofactor>
</comment>
<evidence type="ECO:0000256" key="2">
    <source>
        <dbReference type="ARBA" id="ARBA00012224"/>
    </source>
</evidence>
<dbReference type="EMBL" id="JAAMOX010000003">
    <property type="protein sequence ID" value="NIH55262.1"/>
    <property type="molecule type" value="Genomic_DNA"/>
</dbReference>
<organism evidence="8 9">
    <name type="scientific">Lysinibacter cavernae</name>
    <dbReference type="NCBI Taxonomy" id="1640652"/>
    <lineage>
        <taxon>Bacteria</taxon>
        <taxon>Bacillati</taxon>
        <taxon>Actinomycetota</taxon>
        <taxon>Actinomycetes</taxon>
        <taxon>Micrococcales</taxon>
        <taxon>Microbacteriaceae</taxon>
        <taxon>Lysinibacter</taxon>
    </lineage>
</organism>
<name>A0A7X5R4K8_9MICO</name>
<gene>
    <name evidence="7" type="ORF">FHX76_001956</name>
    <name evidence="8" type="ORF">FHX76_003177</name>
</gene>
<protein>
    <recommendedName>
        <fullName evidence="2">cysteine-S-conjugate beta-lyase</fullName>
        <ecNumber evidence="2">4.4.1.13</ecNumber>
    </recommendedName>
</protein>
<evidence type="ECO:0000256" key="1">
    <source>
        <dbReference type="ARBA" id="ARBA00001933"/>
    </source>
</evidence>
<dbReference type="EC" id="4.4.1.13" evidence="2"/>
<dbReference type="GO" id="GO:0047804">
    <property type="term" value="F:cysteine-S-conjugate beta-lyase activity"/>
    <property type="evidence" value="ECO:0007669"/>
    <property type="project" value="UniProtKB-EC"/>
</dbReference>
<dbReference type="Proteomes" id="UP000541033">
    <property type="component" value="Unassembled WGS sequence"/>
</dbReference>
<dbReference type="Pfam" id="PF00155">
    <property type="entry name" value="Aminotran_1_2"/>
    <property type="match status" value="1"/>
</dbReference>
<keyword evidence="4 8" id="KW-0456">Lyase</keyword>
<evidence type="ECO:0000256" key="5">
    <source>
        <dbReference type="ARBA" id="ARBA00037974"/>
    </source>
</evidence>
<dbReference type="GO" id="GO:0030170">
    <property type="term" value="F:pyridoxal phosphate binding"/>
    <property type="evidence" value="ECO:0007669"/>
    <property type="project" value="InterPro"/>
</dbReference>
<dbReference type="PANTHER" id="PTHR43525">
    <property type="entry name" value="PROTEIN MALY"/>
    <property type="match status" value="1"/>
</dbReference>
<dbReference type="InterPro" id="IPR051798">
    <property type="entry name" value="Class-II_PLP-Dep_Aminotrans"/>
</dbReference>
<comment type="caution">
    <text evidence="8">The sequence shown here is derived from an EMBL/GenBank/DDBJ whole genome shotgun (WGS) entry which is preliminary data.</text>
</comment>
<dbReference type="InterPro" id="IPR015422">
    <property type="entry name" value="PyrdxlP-dep_Trfase_small"/>
</dbReference>
<dbReference type="InterPro" id="IPR004839">
    <property type="entry name" value="Aminotransferase_I/II_large"/>
</dbReference>
<dbReference type="PANTHER" id="PTHR43525:SF2">
    <property type="entry name" value="CYSTATHIONINE BETA-LYASE-RELATED"/>
    <property type="match status" value="1"/>
</dbReference>
<accession>A0A7X5R4K8</accession>
<dbReference type="CDD" id="cd00609">
    <property type="entry name" value="AAT_like"/>
    <property type="match status" value="1"/>
</dbReference>
<dbReference type="AlphaFoldDB" id="A0A7X5R4K8"/>
<evidence type="ECO:0000256" key="4">
    <source>
        <dbReference type="ARBA" id="ARBA00023239"/>
    </source>
</evidence>
<reference evidence="8 9" key="1">
    <citation type="submission" date="2020-02" db="EMBL/GenBank/DDBJ databases">
        <title>Sequencing the genomes of 1000 actinobacteria strains.</title>
        <authorList>
            <person name="Klenk H.-P."/>
        </authorList>
    </citation>
    <scope>NUCLEOTIDE SEQUENCE [LARGE SCALE GENOMIC DNA]</scope>
    <source>
        <strain evidence="8 9">DSM 27960</strain>
    </source>
</reference>
<evidence type="ECO:0000256" key="3">
    <source>
        <dbReference type="ARBA" id="ARBA00022898"/>
    </source>
</evidence>
<dbReference type="Gene3D" id="3.90.1150.10">
    <property type="entry name" value="Aspartate Aminotransferase, domain 1"/>
    <property type="match status" value="1"/>
</dbReference>
<dbReference type="EMBL" id="JAAMOX010000002">
    <property type="protein sequence ID" value="NIH54060.1"/>
    <property type="molecule type" value="Genomic_DNA"/>
</dbReference>
<proteinExistence type="inferred from homology"/>
<keyword evidence="9" id="KW-1185">Reference proteome</keyword>
<evidence type="ECO:0000313" key="9">
    <source>
        <dbReference type="Proteomes" id="UP000541033"/>
    </source>
</evidence>